<evidence type="ECO:0000313" key="2">
    <source>
        <dbReference type="Proteomes" id="UP001157418"/>
    </source>
</evidence>
<evidence type="ECO:0000313" key="1">
    <source>
        <dbReference type="EMBL" id="CAH1446935.1"/>
    </source>
</evidence>
<keyword evidence="2" id="KW-1185">Reference proteome</keyword>
<comment type="caution">
    <text evidence="1">The sequence shown here is derived from an EMBL/GenBank/DDBJ whole genome shotgun (WGS) entry which is preliminary data.</text>
</comment>
<proteinExistence type="predicted"/>
<accession>A0AAU9P9K4</accession>
<name>A0AAU9P9K4_9ASTR</name>
<dbReference type="AlphaFoldDB" id="A0AAU9P9K4"/>
<sequence length="95" mass="10852">MDPDFSYSVIVNHTQMVYPSGKTTIFHAYFTSDPSKIMREDQFLKQVRSYNPISPLDLQDEVNFNFDMAIGIAGEISPKTLEKMLAIYDVVLVDI</sequence>
<organism evidence="1 2">
    <name type="scientific">Lactuca virosa</name>
    <dbReference type="NCBI Taxonomy" id="75947"/>
    <lineage>
        <taxon>Eukaryota</taxon>
        <taxon>Viridiplantae</taxon>
        <taxon>Streptophyta</taxon>
        <taxon>Embryophyta</taxon>
        <taxon>Tracheophyta</taxon>
        <taxon>Spermatophyta</taxon>
        <taxon>Magnoliopsida</taxon>
        <taxon>eudicotyledons</taxon>
        <taxon>Gunneridae</taxon>
        <taxon>Pentapetalae</taxon>
        <taxon>asterids</taxon>
        <taxon>campanulids</taxon>
        <taxon>Asterales</taxon>
        <taxon>Asteraceae</taxon>
        <taxon>Cichorioideae</taxon>
        <taxon>Cichorieae</taxon>
        <taxon>Lactucinae</taxon>
        <taxon>Lactuca</taxon>
    </lineage>
</organism>
<gene>
    <name evidence="1" type="ORF">LVIROSA_LOCUS32584</name>
</gene>
<dbReference type="Proteomes" id="UP001157418">
    <property type="component" value="Unassembled WGS sequence"/>
</dbReference>
<dbReference type="EMBL" id="CAKMRJ010005523">
    <property type="protein sequence ID" value="CAH1446935.1"/>
    <property type="molecule type" value="Genomic_DNA"/>
</dbReference>
<reference evidence="1 2" key="1">
    <citation type="submission" date="2022-01" db="EMBL/GenBank/DDBJ databases">
        <authorList>
            <person name="Xiong W."/>
            <person name="Schranz E."/>
        </authorList>
    </citation>
    <scope>NUCLEOTIDE SEQUENCE [LARGE SCALE GENOMIC DNA]</scope>
</reference>
<protein>
    <submittedName>
        <fullName evidence="1">Uncharacterized protein</fullName>
    </submittedName>
</protein>